<evidence type="ECO:0000313" key="7">
    <source>
        <dbReference type="Proteomes" id="UP001642483"/>
    </source>
</evidence>
<dbReference type="PANTHER" id="PTHR12544">
    <property type="entry name" value="GLUTAMINASE"/>
    <property type="match status" value="1"/>
</dbReference>
<accession>A0ABP0FGB5</accession>
<evidence type="ECO:0000256" key="4">
    <source>
        <dbReference type="ARBA" id="ARBA00022801"/>
    </source>
</evidence>
<evidence type="ECO:0000256" key="2">
    <source>
        <dbReference type="ARBA" id="ARBA00011881"/>
    </source>
</evidence>
<dbReference type="SUPFAM" id="SSF56601">
    <property type="entry name" value="beta-lactamase/transpeptidase-like"/>
    <property type="match status" value="1"/>
</dbReference>
<evidence type="ECO:0000256" key="3">
    <source>
        <dbReference type="ARBA" id="ARBA00012918"/>
    </source>
</evidence>
<dbReference type="Gene3D" id="3.40.710.10">
    <property type="entry name" value="DD-peptidase/beta-lactamase superfamily"/>
    <property type="match status" value="1"/>
</dbReference>
<evidence type="ECO:0000313" key="6">
    <source>
        <dbReference type="EMBL" id="CAK8678728.1"/>
    </source>
</evidence>
<dbReference type="HAMAP" id="MF_00313">
    <property type="entry name" value="Glutaminase"/>
    <property type="match status" value="1"/>
</dbReference>
<comment type="caution">
    <text evidence="6">The sequence shown here is derived from an EMBL/GenBank/DDBJ whole genome shotgun (WGS) entry which is preliminary data.</text>
</comment>
<dbReference type="NCBIfam" id="TIGR03814">
    <property type="entry name" value="Gln_ase"/>
    <property type="match status" value="1"/>
</dbReference>
<gene>
    <name evidence="6" type="ORF">CVLEPA_LOCUS9019</name>
</gene>
<dbReference type="Pfam" id="PF04960">
    <property type="entry name" value="Glutaminase"/>
    <property type="match status" value="1"/>
</dbReference>
<dbReference type="Gene3D" id="1.10.238.210">
    <property type="match status" value="1"/>
</dbReference>
<evidence type="ECO:0000256" key="5">
    <source>
        <dbReference type="ARBA" id="ARBA00049534"/>
    </source>
</evidence>
<reference evidence="6 7" key="1">
    <citation type="submission" date="2024-02" db="EMBL/GenBank/DDBJ databases">
        <authorList>
            <person name="Daric V."/>
            <person name="Darras S."/>
        </authorList>
    </citation>
    <scope>NUCLEOTIDE SEQUENCE [LARGE SCALE GENOMIC DNA]</scope>
</reference>
<dbReference type="InterPro" id="IPR015868">
    <property type="entry name" value="Glutaminase"/>
</dbReference>
<dbReference type="InterPro" id="IPR012338">
    <property type="entry name" value="Beta-lactam/transpept-like"/>
</dbReference>
<dbReference type="PANTHER" id="PTHR12544:SF29">
    <property type="entry name" value="GLUTAMINASE"/>
    <property type="match status" value="1"/>
</dbReference>
<proteinExistence type="inferred from homology"/>
<name>A0ABP0FGB5_CLALP</name>
<keyword evidence="4" id="KW-0378">Hydrolase</keyword>
<dbReference type="Proteomes" id="UP001642483">
    <property type="component" value="Unassembled WGS sequence"/>
</dbReference>
<comment type="catalytic activity">
    <reaction evidence="5">
        <text>L-glutamine + H2O = L-glutamate + NH4(+)</text>
        <dbReference type="Rhea" id="RHEA:15889"/>
        <dbReference type="ChEBI" id="CHEBI:15377"/>
        <dbReference type="ChEBI" id="CHEBI:28938"/>
        <dbReference type="ChEBI" id="CHEBI:29985"/>
        <dbReference type="ChEBI" id="CHEBI:58359"/>
        <dbReference type="EC" id="3.5.1.2"/>
    </reaction>
</comment>
<sequence length="483" mass="54307">MNRIGSLFLFKPSKLLKRCSFARNNTSAFSTHQENEKEAGTLIFRILANGDSTVTVKKIQDGIKNSGILWKDPRLVNFRDRITTLLNKNEKEYDATDINLNDFLHILDDDDNKTLELMCKVFSKSCAIPNFQNFIKVIEKLYLKAANNMDGKVADYIPQLAKADPNLWGVSVCTIDGQRYSFGDTDQPFCLQSCVKPIAYAVAVSDYHASTIHQYMGEEPSGLYFNALHLNTEDKPHNPLINAGSIVICSLIKPELPLADRFHYVLDNITELCGREQVGFDNTVFLSEKETSYRNFAIAYYLMEKDCFPPNTQLEPTLDFYLQLCAITATCESASVAAATFANGGVSPLFEHQKRLLGPVAVRNTLSLMHSCGMYDYSGKFAFHVGLPAKSGVAGGLFVVVPNVMGIMCRSPLLDEKGNSVRGIQFCEELVKHFNFHIYDDLHHSIKKSNPRNLQRELTDLELSLRKVGRRLFNYASDEDDLD</sequence>
<organism evidence="6 7">
    <name type="scientific">Clavelina lepadiformis</name>
    <name type="common">Light-bulb sea squirt</name>
    <name type="synonym">Ascidia lepadiformis</name>
    <dbReference type="NCBI Taxonomy" id="159417"/>
    <lineage>
        <taxon>Eukaryota</taxon>
        <taxon>Metazoa</taxon>
        <taxon>Chordata</taxon>
        <taxon>Tunicata</taxon>
        <taxon>Ascidiacea</taxon>
        <taxon>Aplousobranchia</taxon>
        <taxon>Clavelinidae</taxon>
        <taxon>Clavelina</taxon>
    </lineage>
</organism>
<protein>
    <recommendedName>
        <fullName evidence="3">glutaminase</fullName>
        <ecNumber evidence="3">3.5.1.2</ecNumber>
    </recommendedName>
</protein>
<evidence type="ECO:0000256" key="1">
    <source>
        <dbReference type="ARBA" id="ARBA00011076"/>
    </source>
</evidence>
<keyword evidence="7" id="KW-1185">Reference proteome</keyword>
<dbReference type="EC" id="3.5.1.2" evidence="3"/>
<comment type="similarity">
    <text evidence="1">Belongs to the glutaminase family.</text>
</comment>
<dbReference type="EMBL" id="CAWYQH010000057">
    <property type="protein sequence ID" value="CAK8678728.1"/>
    <property type="molecule type" value="Genomic_DNA"/>
</dbReference>
<comment type="subunit">
    <text evidence="2">Homotetramer.</text>
</comment>